<sequence>MFNRQENESKQSYKREQNRIVEHISNNYKNINKVEFTSIEENLKTGYWNFEIIINDNLYVAFSEKGFGGEITHSVTHTELSRGNRLEKQNMELTKQNSNVEIVYFEEPKDD</sequence>
<gene>
    <name evidence="1" type="ORF">Sp14A_09510</name>
</gene>
<name>A0A345VJH0_9STRE</name>
<reference evidence="1 2" key="1">
    <citation type="submission" date="2017-07" db="EMBL/GenBank/DDBJ databases">
        <title>Streptococcus pluranimalium as cause of bovine abortion.</title>
        <authorList>
            <person name="Rodriguez Campos S."/>
            <person name="Gobeli Brawand S."/>
            <person name="Brodard I."/>
            <person name="Rychener L."/>
            <person name="Perreten V."/>
        </authorList>
    </citation>
    <scope>NUCLEOTIDE SEQUENCE [LARGE SCALE GENOMIC DNA]</scope>
    <source>
        <strain evidence="1 2">14A0014</strain>
    </source>
</reference>
<organism evidence="1 2">
    <name type="scientific">Streptococcus pluranimalium</name>
    <dbReference type="NCBI Taxonomy" id="82348"/>
    <lineage>
        <taxon>Bacteria</taxon>
        <taxon>Bacillati</taxon>
        <taxon>Bacillota</taxon>
        <taxon>Bacilli</taxon>
        <taxon>Lactobacillales</taxon>
        <taxon>Streptococcaceae</taxon>
        <taxon>Streptococcus</taxon>
    </lineage>
</organism>
<dbReference type="EMBL" id="CP022601">
    <property type="protein sequence ID" value="AXJ12872.1"/>
    <property type="molecule type" value="Genomic_DNA"/>
</dbReference>
<dbReference type="AlphaFoldDB" id="A0A345VJH0"/>
<accession>A0A345VJH0</accession>
<evidence type="ECO:0000313" key="1">
    <source>
        <dbReference type="EMBL" id="AXJ12872.1"/>
    </source>
</evidence>
<protein>
    <recommendedName>
        <fullName evidence="3">DUF1433 domain-containing protein</fullName>
    </recommendedName>
</protein>
<dbReference type="Proteomes" id="UP000255411">
    <property type="component" value="Chromosome"/>
</dbReference>
<dbReference type="Gene3D" id="3.10.450.130">
    <property type="entry name" value="folded 79 residue fragment of lin0334 like domains"/>
    <property type="match status" value="1"/>
</dbReference>
<evidence type="ECO:0008006" key="3">
    <source>
        <dbReference type="Google" id="ProtNLM"/>
    </source>
</evidence>
<proteinExistence type="predicted"/>
<evidence type="ECO:0000313" key="2">
    <source>
        <dbReference type="Proteomes" id="UP000255411"/>
    </source>
</evidence>